<feature type="transmembrane region" description="Helical" evidence="8">
    <location>
        <begin position="201"/>
        <end position="220"/>
    </location>
</feature>
<evidence type="ECO:0000256" key="3">
    <source>
        <dbReference type="ARBA" id="ARBA00022448"/>
    </source>
</evidence>
<comment type="similarity">
    <text evidence="2">Belongs to the auxin efflux carrier (TC 2.A.69) family.</text>
</comment>
<feature type="transmembrane region" description="Helical" evidence="8">
    <location>
        <begin position="286"/>
        <end position="307"/>
    </location>
</feature>
<gene>
    <name evidence="9" type="ORF">EHLA_1860</name>
</gene>
<evidence type="ECO:0000256" key="7">
    <source>
        <dbReference type="ARBA" id="ARBA00023136"/>
    </source>
</evidence>
<dbReference type="PANTHER" id="PTHR36838:SF3">
    <property type="entry name" value="TRANSPORTER AUXIN EFFLUX CARRIER EC FAMILY"/>
    <property type="match status" value="1"/>
</dbReference>
<feature type="transmembrane region" description="Helical" evidence="8">
    <location>
        <begin position="100"/>
        <end position="122"/>
    </location>
</feature>
<evidence type="ECO:0000313" key="9">
    <source>
        <dbReference type="EMBL" id="SOB72563.1"/>
    </source>
</evidence>
<evidence type="ECO:0000256" key="8">
    <source>
        <dbReference type="SAM" id="Phobius"/>
    </source>
</evidence>
<keyword evidence="4" id="KW-1003">Cell membrane</keyword>
<feature type="transmembrane region" description="Helical" evidence="8">
    <location>
        <begin position="254"/>
        <end position="274"/>
    </location>
</feature>
<proteinExistence type="inferred from homology"/>
<keyword evidence="6 8" id="KW-1133">Transmembrane helix</keyword>
<reference evidence="10" key="1">
    <citation type="submission" date="2017-09" db="EMBL/GenBank/DDBJ databases">
        <authorList>
            <person name="Shetty A S."/>
        </authorList>
    </citation>
    <scope>NUCLEOTIDE SEQUENCE [LARGE SCALE GENOMIC DNA]</scope>
</reference>
<feature type="transmembrane region" description="Helical" evidence="8">
    <location>
        <begin position="227"/>
        <end position="248"/>
    </location>
</feature>
<sequence length="309" mass="35092">MLIQSIFQSLAMLFLLVLPGIFFRKKEWMTENQSQGVNSIIINLTWPCLVIDAMQMKFSMRILKDSGYILLVCMAVFIILFVFSYPLAKGLKMMKQRRYLMTFMLLFGNTGFIGIPVMKALYGGEAVFYVAIVELINDILIFTVGILLIQMSVEADLHMQWKKLFSPGMLGVLLGLFFFLVRITLPPIIGDAIKMLGNATTPLTMFMIGFQLGGICWTDFWKDRHIYAVAVIKLVAVPMITLFLIRLWTEEISLLEKVVIMSFAMPVGSVSAIFSKEYKSDEEFVVKEVMLSTVFCFLTIPLFALLLGK</sequence>
<evidence type="ECO:0000256" key="4">
    <source>
        <dbReference type="ARBA" id="ARBA00022475"/>
    </source>
</evidence>
<organism evidence="9 10">
    <name type="scientific">Anaerobutyricum hallii</name>
    <dbReference type="NCBI Taxonomy" id="39488"/>
    <lineage>
        <taxon>Bacteria</taxon>
        <taxon>Bacillati</taxon>
        <taxon>Bacillota</taxon>
        <taxon>Clostridia</taxon>
        <taxon>Lachnospirales</taxon>
        <taxon>Lachnospiraceae</taxon>
        <taxon>Anaerobutyricum</taxon>
    </lineage>
</organism>
<accession>A0A285PSG1</accession>
<evidence type="ECO:0000256" key="6">
    <source>
        <dbReference type="ARBA" id="ARBA00022989"/>
    </source>
</evidence>
<protein>
    <submittedName>
        <fullName evidence="9">Membrane transport protein</fullName>
    </submittedName>
</protein>
<dbReference type="AlphaFoldDB" id="A0A285PSG1"/>
<dbReference type="InterPro" id="IPR004776">
    <property type="entry name" value="Mem_transp_PIN-like"/>
</dbReference>
<dbReference type="KEGG" id="ehl:EHLA_1860"/>
<dbReference type="PANTHER" id="PTHR36838">
    <property type="entry name" value="AUXIN EFFLUX CARRIER FAMILY PROTEIN"/>
    <property type="match status" value="1"/>
</dbReference>
<evidence type="ECO:0000313" key="10">
    <source>
        <dbReference type="Proteomes" id="UP000217549"/>
    </source>
</evidence>
<dbReference type="RefSeq" id="WP_096240473.1">
    <property type="nucleotide sequence ID" value="NZ_LT907978.1"/>
</dbReference>
<dbReference type="Gene3D" id="1.20.1530.20">
    <property type="match status" value="1"/>
</dbReference>
<dbReference type="EMBL" id="LT907978">
    <property type="protein sequence ID" value="SOB72563.1"/>
    <property type="molecule type" value="Genomic_DNA"/>
</dbReference>
<feature type="transmembrane region" description="Helical" evidence="8">
    <location>
        <begin position="68"/>
        <end position="88"/>
    </location>
</feature>
<comment type="subcellular location">
    <subcellularLocation>
        <location evidence="1">Cell membrane</location>
        <topology evidence="1">Multi-pass membrane protein</topology>
    </subcellularLocation>
</comment>
<keyword evidence="3" id="KW-0813">Transport</keyword>
<keyword evidence="5 8" id="KW-0812">Transmembrane</keyword>
<evidence type="ECO:0000256" key="2">
    <source>
        <dbReference type="ARBA" id="ARBA00010145"/>
    </source>
</evidence>
<keyword evidence="10" id="KW-1185">Reference proteome</keyword>
<evidence type="ECO:0000256" key="5">
    <source>
        <dbReference type="ARBA" id="ARBA00022692"/>
    </source>
</evidence>
<dbReference type="Pfam" id="PF03547">
    <property type="entry name" value="Mem_trans"/>
    <property type="match status" value="1"/>
</dbReference>
<keyword evidence="7 8" id="KW-0472">Membrane</keyword>
<name>A0A285PSG1_9FIRM</name>
<dbReference type="Proteomes" id="UP000217549">
    <property type="component" value="Chromosome I"/>
</dbReference>
<feature type="transmembrane region" description="Helical" evidence="8">
    <location>
        <begin position="128"/>
        <end position="149"/>
    </location>
</feature>
<feature type="transmembrane region" description="Helical" evidence="8">
    <location>
        <begin position="6"/>
        <end position="24"/>
    </location>
</feature>
<evidence type="ECO:0000256" key="1">
    <source>
        <dbReference type="ARBA" id="ARBA00004651"/>
    </source>
</evidence>
<dbReference type="GO" id="GO:0055085">
    <property type="term" value="P:transmembrane transport"/>
    <property type="evidence" value="ECO:0007669"/>
    <property type="project" value="InterPro"/>
</dbReference>
<feature type="transmembrane region" description="Helical" evidence="8">
    <location>
        <begin position="170"/>
        <end position="189"/>
    </location>
</feature>
<dbReference type="InterPro" id="IPR038770">
    <property type="entry name" value="Na+/solute_symporter_sf"/>
</dbReference>
<dbReference type="GO" id="GO:0005886">
    <property type="term" value="C:plasma membrane"/>
    <property type="evidence" value="ECO:0007669"/>
    <property type="project" value="UniProtKB-SubCell"/>
</dbReference>